<dbReference type="PANTHER" id="PTHR21533:SF17">
    <property type="entry name" value="PROTEIN CHIBBY HOMOLOG 3"/>
    <property type="match status" value="1"/>
</dbReference>
<reference evidence="3" key="1">
    <citation type="submission" date="2025-08" db="UniProtKB">
        <authorList>
            <consortium name="RefSeq"/>
        </authorList>
    </citation>
    <scope>IDENTIFICATION</scope>
    <source>
        <tissue evidence="3">Blood</tissue>
    </source>
</reference>
<keyword evidence="1" id="KW-0175">Coiled coil</keyword>
<dbReference type="CTD" id="220082"/>
<organism evidence="2 3">
    <name type="scientific">Eublepharis macularius</name>
    <name type="common">Leopard gecko</name>
    <name type="synonym">Cyrtodactylus macularius</name>
    <dbReference type="NCBI Taxonomy" id="481883"/>
    <lineage>
        <taxon>Eukaryota</taxon>
        <taxon>Metazoa</taxon>
        <taxon>Chordata</taxon>
        <taxon>Craniata</taxon>
        <taxon>Vertebrata</taxon>
        <taxon>Euteleostomi</taxon>
        <taxon>Lepidosauria</taxon>
        <taxon>Squamata</taxon>
        <taxon>Bifurcata</taxon>
        <taxon>Gekkota</taxon>
        <taxon>Eublepharidae</taxon>
        <taxon>Eublepharinae</taxon>
        <taxon>Eublepharis</taxon>
    </lineage>
</organism>
<dbReference type="AlphaFoldDB" id="A0AA97L2E9"/>
<accession>A0AA97L2E9</accession>
<keyword evidence="2" id="KW-1185">Reference proteome</keyword>
<dbReference type="KEGG" id="emc:129332742"/>
<name>A0AA97L2E9_EUBMA</name>
<proteinExistence type="predicted"/>
<gene>
    <name evidence="3" type="primary">CBY2</name>
</gene>
<dbReference type="RefSeq" id="XP_054839945.1">
    <property type="nucleotide sequence ID" value="XM_054983970.1"/>
</dbReference>
<sequence length="322" mass="36996">MDVPPRVKLSNETFVFLDGKWVNETYIQSAITSYPETPQKHVGKKLRSDWTLWEENKALWEENQALRVENRALREENRALQCLRMENKGIQVIYDESLQQVLQQDKTLEGLPKLGLQNSLENKALQVLREENKALQVFRENNMALKIFPDKIFTEKKKPIPVLQKEKLTVQLLGTDEPAVPETSKAVTVQENNPKATLSQPVKIVQEIQEDSRSLPVLERNKTTVSPLEENEPLLAVQKLNQIMLSLLREKQALLEEKEAFQTRQGDNKILWEENNKLKLQQNAIKGAINKIAAQVDVLQQELSALAFLQEAENETKKLETC</sequence>
<evidence type="ECO:0000313" key="3">
    <source>
        <dbReference type="RefSeq" id="XP_054839945.1"/>
    </source>
</evidence>
<dbReference type="GeneID" id="129332742"/>
<evidence type="ECO:0000256" key="1">
    <source>
        <dbReference type="SAM" id="Coils"/>
    </source>
</evidence>
<protein>
    <submittedName>
        <fullName evidence="3">Protein chibby homolog 2</fullName>
    </submittedName>
</protein>
<feature type="coiled-coil region" evidence="1">
    <location>
        <begin position="237"/>
        <end position="264"/>
    </location>
</feature>
<dbReference type="PANTHER" id="PTHR21533">
    <property type="entry name" value="LEUCINE-RICH PROTEIN"/>
    <property type="match status" value="1"/>
</dbReference>
<dbReference type="Proteomes" id="UP001190640">
    <property type="component" value="Chromosome 6"/>
</dbReference>
<evidence type="ECO:0000313" key="2">
    <source>
        <dbReference type="Proteomes" id="UP001190640"/>
    </source>
</evidence>